<accession>A0A645HEX6</accession>
<dbReference type="EMBL" id="VSSQ01090963">
    <property type="protein sequence ID" value="MPN36689.1"/>
    <property type="molecule type" value="Genomic_DNA"/>
</dbReference>
<reference evidence="1" key="1">
    <citation type="submission" date="2019-08" db="EMBL/GenBank/DDBJ databases">
        <authorList>
            <person name="Kucharzyk K."/>
            <person name="Murdoch R.W."/>
            <person name="Higgins S."/>
            <person name="Loffler F."/>
        </authorList>
    </citation>
    <scope>NUCLEOTIDE SEQUENCE</scope>
</reference>
<gene>
    <name evidence="1" type="ORF">SDC9_184199</name>
</gene>
<organism evidence="1">
    <name type="scientific">bioreactor metagenome</name>
    <dbReference type="NCBI Taxonomy" id="1076179"/>
    <lineage>
        <taxon>unclassified sequences</taxon>
        <taxon>metagenomes</taxon>
        <taxon>ecological metagenomes</taxon>
    </lineage>
</organism>
<evidence type="ECO:0000313" key="1">
    <source>
        <dbReference type="EMBL" id="MPN36689.1"/>
    </source>
</evidence>
<proteinExistence type="predicted"/>
<comment type="caution">
    <text evidence="1">The sequence shown here is derived from an EMBL/GenBank/DDBJ whole genome shotgun (WGS) entry which is preliminary data.</text>
</comment>
<sequence length="191" mass="21853">MVRKVLFYSRKEVPDFGKLLRAIHDRRACLYRRRAAHDALDHIFPAEYAIGRRDRHPRGGSYLRDPLQRYRSHPGTADAGVTAVQQRAARLNVHVERGETVYHRKAGRARFFAASRDVDDADGFAGEFYEDGDFNGVTDDACDLCRRLRRVAELLAALVAEVFGMRAAKVELEHRQAEVFHAFRQLDPAFL</sequence>
<dbReference type="AlphaFoldDB" id="A0A645HEX6"/>
<name>A0A645HEX6_9ZZZZ</name>
<protein>
    <submittedName>
        <fullName evidence="1">Uncharacterized protein</fullName>
    </submittedName>
</protein>